<evidence type="ECO:0000313" key="3">
    <source>
        <dbReference type="Proteomes" id="UP000298030"/>
    </source>
</evidence>
<sequence length="145" mass="15166">MGGGLGHHQKLPSTDNLPLTDIASAADDTPTASPTRSETNLSIASVSTITSPQKQHEAQEVGISSPFSDPLEPPTPGAYQTSALAGGGSEGSKDYSSTITRQPPPPKPLGGEAKKTRWWHEWLCGCGEGPDRGGHHQAGRTNPFE</sequence>
<reference evidence="2 3" key="1">
    <citation type="journal article" date="2019" name="Nat. Ecol. Evol.">
        <title>Megaphylogeny resolves global patterns of mushroom evolution.</title>
        <authorList>
            <person name="Varga T."/>
            <person name="Krizsan K."/>
            <person name="Foldi C."/>
            <person name="Dima B."/>
            <person name="Sanchez-Garcia M."/>
            <person name="Sanchez-Ramirez S."/>
            <person name="Szollosi G.J."/>
            <person name="Szarkandi J.G."/>
            <person name="Papp V."/>
            <person name="Albert L."/>
            <person name="Andreopoulos W."/>
            <person name="Angelini C."/>
            <person name="Antonin V."/>
            <person name="Barry K.W."/>
            <person name="Bougher N.L."/>
            <person name="Buchanan P."/>
            <person name="Buyck B."/>
            <person name="Bense V."/>
            <person name="Catcheside P."/>
            <person name="Chovatia M."/>
            <person name="Cooper J."/>
            <person name="Damon W."/>
            <person name="Desjardin D."/>
            <person name="Finy P."/>
            <person name="Geml J."/>
            <person name="Haridas S."/>
            <person name="Hughes K."/>
            <person name="Justo A."/>
            <person name="Karasinski D."/>
            <person name="Kautmanova I."/>
            <person name="Kiss B."/>
            <person name="Kocsube S."/>
            <person name="Kotiranta H."/>
            <person name="LaButti K.M."/>
            <person name="Lechner B.E."/>
            <person name="Liimatainen K."/>
            <person name="Lipzen A."/>
            <person name="Lukacs Z."/>
            <person name="Mihaltcheva S."/>
            <person name="Morgado L.N."/>
            <person name="Niskanen T."/>
            <person name="Noordeloos M.E."/>
            <person name="Ohm R.A."/>
            <person name="Ortiz-Santana B."/>
            <person name="Ovrebo C."/>
            <person name="Racz N."/>
            <person name="Riley R."/>
            <person name="Savchenko A."/>
            <person name="Shiryaev A."/>
            <person name="Soop K."/>
            <person name="Spirin V."/>
            <person name="Szebenyi C."/>
            <person name="Tomsovsky M."/>
            <person name="Tulloss R.E."/>
            <person name="Uehling J."/>
            <person name="Grigoriev I.V."/>
            <person name="Vagvolgyi C."/>
            <person name="Papp T."/>
            <person name="Martin F.M."/>
            <person name="Miettinen O."/>
            <person name="Hibbett D.S."/>
            <person name="Nagy L.G."/>
        </authorList>
    </citation>
    <scope>NUCLEOTIDE SEQUENCE [LARGE SCALE GENOMIC DNA]</scope>
    <source>
        <strain evidence="2 3">FP101781</strain>
    </source>
</reference>
<dbReference type="AlphaFoldDB" id="A0A4Y7TX40"/>
<feature type="region of interest" description="Disordered" evidence="1">
    <location>
        <begin position="1"/>
        <end position="114"/>
    </location>
</feature>
<dbReference type="OrthoDB" id="3358973at2759"/>
<comment type="caution">
    <text evidence="2">The sequence shown here is derived from an EMBL/GenBank/DDBJ whole genome shotgun (WGS) entry which is preliminary data.</text>
</comment>
<feature type="compositionally biased region" description="Polar residues" evidence="1">
    <location>
        <begin position="30"/>
        <end position="53"/>
    </location>
</feature>
<name>A0A4Y7TX40_COPMI</name>
<dbReference type="Proteomes" id="UP000298030">
    <property type="component" value="Unassembled WGS sequence"/>
</dbReference>
<accession>A0A4Y7TX40</accession>
<evidence type="ECO:0000256" key="1">
    <source>
        <dbReference type="SAM" id="MobiDB-lite"/>
    </source>
</evidence>
<proteinExistence type="predicted"/>
<organism evidence="2 3">
    <name type="scientific">Coprinellus micaceus</name>
    <name type="common">Glistening ink-cap mushroom</name>
    <name type="synonym">Coprinus micaceus</name>
    <dbReference type="NCBI Taxonomy" id="71717"/>
    <lineage>
        <taxon>Eukaryota</taxon>
        <taxon>Fungi</taxon>
        <taxon>Dikarya</taxon>
        <taxon>Basidiomycota</taxon>
        <taxon>Agaricomycotina</taxon>
        <taxon>Agaricomycetes</taxon>
        <taxon>Agaricomycetidae</taxon>
        <taxon>Agaricales</taxon>
        <taxon>Agaricineae</taxon>
        <taxon>Psathyrellaceae</taxon>
        <taxon>Coprinellus</taxon>
    </lineage>
</organism>
<evidence type="ECO:0000313" key="2">
    <source>
        <dbReference type="EMBL" id="TEB38192.1"/>
    </source>
</evidence>
<dbReference type="EMBL" id="QPFP01000003">
    <property type="protein sequence ID" value="TEB38192.1"/>
    <property type="molecule type" value="Genomic_DNA"/>
</dbReference>
<gene>
    <name evidence="2" type="ORF">FA13DRAFT_1725839</name>
</gene>
<protein>
    <submittedName>
        <fullName evidence="2">Uncharacterized protein</fullName>
    </submittedName>
</protein>
<keyword evidence="3" id="KW-1185">Reference proteome</keyword>